<accession>A0A1W6L198</accession>
<organism evidence="2">
    <name type="scientific">Cephus cinctus</name>
    <name type="common">Wheat stem sawfly</name>
    <dbReference type="NCBI Taxonomy" id="211228"/>
    <lineage>
        <taxon>Eukaryota</taxon>
        <taxon>Metazoa</taxon>
        <taxon>Ecdysozoa</taxon>
        <taxon>Arthropoda</taxon>
        <taxon>Hexapoda</taxon>
        <taxon>Insecta</taxon>
        <taxon>Pterygota</taxon>
        <taxon>Neoptera</taxon>
        <taxon>Endopterygota</taxon>
        <taxon>Hymenoptera</taxon>
        <taxon>Cephoidea</taxon>
        <taxon>Cephidae</taxon>
        <taxon>Cephus</taxon>
    </lineage>
</organism>
<reference evidence="2" key="1">
    <citation type="submission" date="2016-07" db="EMBL/GenBank/DDBJ databases">
        <title>Olfactory-related genes from the wheat stem sawfly, an agronomic pest and primitive hymenopteran.</title>
        <authorList>
            <person name="Gress J.C."/>
            <person name="Carey C.C."/>
            <person name="Dykgreve T.A."/>
            <person name="Walden K.O."/>
            <person name="Robertson H.M."/>
            <person name="Mazurie A."/>
            <person name="Wanner K.W."/>
        </authorList>
    </citation>
    <scope>NUCLEOTIDE SEQUENCE</scope>
</reference>
<gene>
    <name evidence="2" type="primary">Or10</name>
</gene>
<name>A0A1W6L198_CEPCN</name>
<feature type="transmembrane region" description="Helical" evidence="1">
    <location>
        <begin position="148"/>
        <end position="167"/>
    </location>
</feature>
<keyword evidence="1" id="KW-0812">Transmembrane</keyword>
<evidence type="ECO:0000313" key="2">
    <source>
        <dbReference type="EMBL" id="ARN17885.1"/>
    </source>
</evidence>
<keyword evidence="1" id="KW-0472">Membrane</keyword>
<evidence type="ECO:0000256" key="1">
    <source>
        <dbReference type="SAM" id="Phobius"/>
    </source>
</evidence>
<proteinExistence type="evidence at transcript level"/>
<dbReference type="EMBL" id="KX609478">
    <property type="protein sequence ID" value="ARN17885.1"/>
    <property type="molecule type" value="mRNA"/>
</dbReference>
<feature type="transmembrane region" description="Helical" evidence="1">
    <location>
        <begin position="55"/>
        <end position="77"/>
    </location>
</feature>
<keyword evidence="1" id="KW-1133">Transmembrane helix</keyword>
<protein>
    <submittedName>
        <fullName evidence="2">Odorant receptor 10</fullName>
    </submittedName>
</protein>
<sequence length="338" mass="39252">MDHEIEQFKIKTTVQNKNFDFDMEYAIKLNRWLLKPFGIWPLNSSSTKFDRGISVISPSICCLLLFFVMIPSFVAMFVSEKDFKGKLEIVGPTSFIIMVVLKYFFLITRGDTLKMCIDTLISDWRNVHAKHTFLPVLTAKSLARGNKLTIRLVLFFSCNFILFDPYVRPIFEIVYIAHCFCSVIVYSITTEISSLAAKFVIHACGQCEIVIPLQNIIDSDKRCLNVVEKNLLLLFCDIYMRSGKIIILQVKGLLERPPFYGFLTILRMNIQYIFVTNVEDLLNQICFVEFLVGTTVYMGKRKCTEAHYSLFLWTLLNSILHLYMKKCHQIEEPSYMIH</sequence>
<feature type="transmembrane region" description="Helical" evidence="1">
    <location>
        <begin position="89"/>
        <end position="107"/>
    </location>
</feature>
<dbReference type="AlphaFoldDB" id="A0A1W6L198"/>
<keyword evidence="2" id="KW-0675">Receptor</keyword>